<evidence type="ECO:0000256" key="2">
    <source>
        <dbReference type="ARBA" id="ARBA00010069"/>
    </source>
</evidence>
<dbReference type="EMBL" id="DQ363448">
    <property type="protein sequence ID" value="ABC94615.1"/>
    <property type="molecule type" value="mRNA"/>
</dbReference>
<comment type="subcellular location">
    <subcellularLocation>
        <location evidence="1">Secreted</location>
    </subcellularLocation>
</comment>
<dbReference type="GO" id="GO:0005615">
    <property type="term" value="C:extracellular space"/>
    <property type="evidence" value="ECO:0007669"/>
    <property type="project" value="TreeGrafter"/>
</dbReference>
<dbReference type="GO" id="GO:0051787">
    <property type="term" value="F:misfolded protein binding"/>
    <property type="evidence" value="ECO:0007669"/>
    <property type="project" value="TreeGrafter"/>
</dbReference>
<dbReference type="InterPro" id="IPR000753">
    <property type="entry name" value="Clusterin-like"/>
</dbReference>
<comment type="similarity">
    <text evidence="2">Belongs to the clusterin family.</text>
</comment>
<dbReference type="Pfam" id="PF01093">
    <property type="entry name" value="Clusterin"/>
    <property type="match status" value="1"/>
</dbReference>
<name>Q2HYP4_ICTPU</name>
<feature type="non-terminal residue" evidence="6">
    <location>
        <position position="1"/>
    </location>
</feature>
<organism evidence="6">
    <name type="scientific">Ictalurus punctatus</name>
    <name type="common">Channel catfish</name>
    <name type="synonym">Silurus punctatus</name>
    <dbReference type="NCBI Taxonomy" id="7998"/>
    <lineage>
        <taxon>Eukaryota</taxon>
        <taxon>Metazoa</taxon>
        <taxon>Chordata</taxon>
        <taxon>Craniata</taxon>
        <taxon>Vertebrata</taxon>
        <taxon>Euteleostomi</taxon>
        <taxon>Actinopterygii</taxon>
        <taxon>Neopterygii</taxon>
        <taxon>Teleostei</taxon>
        <taxon>Ostariophysi</taxon>
        <taxon>Siluriformes</taxon>
        <taxon>Ictaluridae</taxon>
        <taxon>Ictalurus</taxon>
    </lineage>
</organism>
<keyword evidence="3" id="KW-0964">Secreted</keyword>
<reference evidence="6" key="1">
    <citation type="submission" date="2006-01" db="EMBL/GenBank/DDBJ databases">
        <title>Channel catfish gene expression after Edwardsiella ictaluri infection.</title>
        <authorList>
            <person name="Yeh H.-Y."/>
            <person name="Klesius P.H."/>
        </authorList>
    </citation>
    <scope>NUCLEOTIDE SEQUENCE</scope>
    <source>
        <strain evidence="6">ATCC CRL-2772</strain>
        <tissue evidence="6">Ovary</tissue>
    </source>
</reference>
<dbReference type="PANTHER" id="PTHR10970">
    <property type="entry name" value="CLUSTERIN"/>
    <property type="match status" value="1"/>
</dbReference>
<dbReference type="PANTHER" id="PTHR10970:SF1">
    <property type="entry name" value="CLUSTERIN"/>
    <property type="match status" value="1"/>
</dbReference>
<proteinExistence type="evidence at transcript level"/>
<evidence type="ECO:0000313" key="6">
    <source>
        <dbReference type="EMBL" id="ABC94615.1"/>
    </source>
</evidence>
<evidence type="ECO:0000256" key="3">
    <source>
        <dbReference type="ARBA" id="ARBA00022525"/>
    </source>
</evidence>
<keyword evidence="5" id="KW-0325">Glycoprotein</keyword>
<protein>
    <submittedName>
        <fullName evidence="6">Clusterin</fullName>
    </submittedName>
</protein>
<sequence>LLRRFEEEMFNTSKLLDTLRNQFSWVSSLANNTTSDDGIFKIQTIICKDTENPETPGDTSVSVKLFDEPEMSFTVPGEIPWTDPKFSEVVAQEALDRYKQNTVWVLKERFQKVLLSCIALILTLITKSSFFITEL</sequence>
<evidence type="ECO:0000256" key="4">
    <source>
        <dbReference type="ARBA" id="ARBA00023157"/>
    </source>
</evidence>
<dbReference type="GO" id="GO:0005634">
    <property type="term" value="C:nucleus"/>
    <property type="evidence" value="ECO:0007669"/>
    <property type="project" value="TreeGrafter"/>
</dbReference>
<evidence type="ECO:0000256" key="5">
    <source>
        <dbReference type="ARBA" id="ARBA00023180"/>
    </source>
</evidence>
<accession>Q2HYP4</accession>
<dbReference type="AlphaFoldDB" id="Q2HYP4"/>
<keyword evidence="4" id="KW-1015">Disulfide bond</keyword>
<evidence type="ECO:0000256" key="1">
    <source>
        <dbReference type="ARBA" id="ARBA00004613"/>
    </source>
</evidence>